<protein>
    <recommendedName>
        <fullName evidence="4">DUF2568 domain-containing protein</fullName>
    </recommendedName>
</protein>
<dbReference type="AlphaFoldDB" id="A0A1G2KV58"/>
<feature type="transmembrane region" description="Helical" evidence="1">
    <location>
        <begin position="12"/>
        <end position="32"/>
    </location>
</feature>
<name>A0A1G2KV58_9BACT</name>
<accession>A0A1G2KV58</accession>
<evidence type="ECO:0000313" key="2">
    <source>
        <dbReference type="EMBL" id="OHA02512.1"/>
    </source>
</evidence>
<proteinExistence type="predicted"/>
<reference evidence="2 3" key="1">
    <citation type="journal article" date="2016" name="Nat. Commun.">
        <title>Thousands of microbial genomes shed light on interconnected biogeochemical processes in an aquifer system.</title>
        <authorList>
            <person name="Anantharaman K."/>
            <person name="Brown C.T."/>
            <person name="Hug L.A."/>
            <person name="Sharon I."/>
            <person name="Castelle C.J."/>
            <person name="Probst A.J."/>
            <person name="Thomas B.C."/>
            <person name="Singh A."/>
            <person name="Wilkins M.J."/>
            <person name="Karaoz U."/>
            <person name="Brodie E.L."/>
            <person name="Williams K.H."/>
            <person name="Hubbard S.S."/>
            <person name="Banfield J.F."/>
        </authorList>
    </citation>
    <scope>NUCLEOTIDE SEQUENCE [LARGE SCALE GENOMIC DNA]</scope>
</reference>
<evidence type="ECO:0000313" key="3">
    <source>
        <dbReference type="Proteomes" id="UP000177811"/>
    </source>
</evidence>
<comment type="caution">
    <text evidence="2">The sequence shown here is derived from an EMBL/GenBank/DDBJ whole genome shotgun (WGS) entry which is preliminary data.</text>
</comment>
<sequence length="116" mass="13158">MEHQTERRKHMLLDNLFLFFWGFIFLLIALSIGQGPFYMDVARVALVLMVAVLVIFVRKPNLLPKNYFKTIETGLWLVLVGAGILAHNIFIVIVAGAIAALVGVGYIDFVLWLRKK</sequence>
<feature type="transmembrane region" description="Helical" evidence="1">
    <location>
        <begin position="66"/>
        <end position="84"/>
    </location>
</feature>
<dbReference type="Proteomes" id="UP000177811">
    <property type="component" value="Unassembled WGS sequence"/>
</dbReference>
<keyword evidence="1" id="KW-0812">Transmembrane</keyword>
<keyword evidence="1" id="KW-0472">Membrane</keyword>
<keyword evidence="1" id="KW-1133">Transmembrane helix</keyword>
<evidence type="ECO:0000256" key="1">
    <source>
        <dbReference type="SAM" id="Phobius"/>
    </source>
</evidence>
<organism evidence="2 3">
    <name type="scientific">Candidatus Sungbacteria bacterium RIFCSPHIGHO2_02_FULL_51_29</name>
    <dbReference type="NCBI Taxonomy" id="1802273"/>
    <lineage>
        <taxon>Bacteria</taxon>
        <taxon>Candidatus Sungiibacteriota</taxon>
    </lineage>
</organism>
<gene>
    <name evidence="2" type="ORF">A3C16_01310</name>
</gene>
<dbReference type="EMBL" id="MHQL01000033">
    <property type="protein sequence ID" value="OHA02512.1"/>
    <property type="molecule type" value="Genomic_DNA"/>
</dbReference>
<evidence type="ECO:0008006" key="4">
    <source>
        <dbReference type="Google" id="ProtNLM"/>
    </source>
</evidence>
<feature type="transmembrane region" description="Helical" evidence="1">
    <location>
        <begin position="38"/>
        <end position="57"/>
    </location>
</feature>
<feature type="transmembrane region" description="Helical" evidence="1">
    <location>
        <begin position="90"/>
        <end position="113"/>
    </location>
</feature>